<dbReference type="InterPro" id="IPR005539">
    <property type="entry name" value="ELK_dom"/>
</dbReference>
<protein>
    <submittedName>
        <fullName evidence="10">Uncharacterized protein</fullName>
    </submittedName>
</protein>
<evidence type="ECO:0000256" key="5">
    <source>
        <dbReference type="PROSITE-ProRule" id="PRU00108"/>
    </source>
</evidence>
<dbReference type="InterPro" id="IPR005540">
    <property type="entry name" value="KNOX1"/>
</dbReference>
<dbReference type="Pfam" id="PF03790">
    <property type="entry name" value="KNOX1"/>
    <property type="match status" value="1"/>
</dbReference>
<keyword evidence="3 5" id="KW-0371">Homeobox</keyword>
<feature type="domain" description="ELK" evidence="9">
    <location>
        <begin position="287"/>
        <end position="307"/>
    </location>
</feature>
<dbReference type="OMA" id="HNTQEAN"/>
<dbReference type="CDD" id="cd00086">
    <property type="entry name" value="homeodomain"/>
    <property type="match status" value="1"/>
</dbReference>
<dbReference type="OrthoDB" id="10056939at2759"/>
<dbReference type="FunFam" id="1.10.10.60:FF:000076">
    <property type="entry name" value="Homeobox protein knotted-1-like 2"/>
    <property type="match status" value="1"/>
</dbReference>
<evidence type="ECO:0000313" key="11">
    <source>
        <dbReference type="Proteomes" id="UP000035740"/>
    </source>
</evidence>
<dbReference type="Gramene" id="KMS99664">
    <property type="protein sequence ID" value="KMS99664"/>
    <property type="gene ID" value="BVRB_1g021800"/>
</dbReference>
<comment type="subcellular location">
    <subcellularLocation>
        <location evidence="1 5">Nucleus</location>
    </subcellularLocation>
</comment>
<dbReference type="InterPro" id="IPR001356">
    <property type="entry name" value="HD"/>
</dbReference>
<dbReference type="InterPro" id="IPR050224">
    <property type="entry name" value="TALE_homeobox"/>
</dbReference>
<feature type="DNA-binding region" description="Homeobox; TALE-type" evidence="5">
    <location>
        <begin position="308"/>
        <end position="371"/>
    </location>
</feature>
<dbReference type="SMART" id="SM01256">
    <property type="entry name" value="KNOX2"/>
    <property type="match status" value="1"/>
</dbReference>
<dbReference type="AlphaFoldDB" id="A0A0J8BE84"/>
<dbReference type="eggNOG" id="KOG0773">
    <property type="taxonomic scope" value="Eukaryota"/>
</dbReference>
<feature type="region of interest" description="Disordered" evidence="7">
    <location>
        <begin position="24"/>
        <end position="47"/>
    </location>
</feature>
<reference evidence="10 11" key="1">
    <citation type="journal article" date="2014" name="Nature">
        <title>The genome of the recently domesticated crop plant sugar beet (Beta vulgaris).</title>
        <authorList>
            <person name="Dohm J.C."/>
            <person name="Minoche A.E."/>
            <person name="Holtgrawe D."/>
            <person name="Capella-Gutierrez S."/>
            <person name="Zakrzewski F."/>
            <person name="Tafer H."/>
            <person name="Rupp O."/>
            <person name="Sorensen T.R."/>
            <person name="Stracke R."/>
            <person name="Reinhardt R."/>
            <person name="Goesmann A."/>
            <person name="Kraft T."/>
            <person name="Schulz B."/>
            <person name="Stadler P.F."/>
            <person name="Schmidt T."/>
            <person name="Gabaldon T."/>
            <person name="Lehrach H."/>
            <person name="Weisshaar B."/>
            <person name="Himmelbauer H."/>
        </authorList>
    </citation>
    <scope>NUCLEOTIDE SEQUENCE [LARGE SCALE GENOMIC DNA]</scope>
    <source>
        <tissue evidence="10">Taproot</tissue>
    </source>
</reference>
<proteinExistence type="inferred from homology"/>
<dbReference type="InterPro" id="IPR009057">
    <property type="entry name" value="Homeodomain-like_sf"/>
</dbReference>
<organism evidence="10 11">
    <name type="scientific">Beta vulgaris subsp. vulgaris</name>
    <name type="common">Beet</name>
    <dbReference type="NCBI Taxonomy" id="3555"/>
    <lineage>
        <taxon>Eukaryota</taxon>
        <taxon>Viridiplantae</taxon>
        <taxon>Streptophyta</taxon>
        <taxon>Embryophyta</taxon>
        <taxon>Tracheophyta</taxon>
        <taxon>Spermatophyta</taxon>
        <taxon>Magnoliopsida</taxon>
        <taxon>eudicotyledons</taxon>
        <taxon>Gunneridae</taxon>
        <taxon>Pentapetalae</taxon>
        <taxon>Caryophyllales</taxon>
        <taxon>Chenopodiaceae</taxon>
        <taxon>Betoideae</taxon>
        <taxon>Beta</taxon>
    </lineage>
</organism>
<feature type="region of interest" description="Disordered" evidence="7">
    <location>
        <begin position="65"/>
        <end position="85"/>
    </location>
</feature>
<feature type="domain" description="Homeobox" evidence="8">
    <location>
        <begin position="307"/>
        <end position="370"/>
    </location>
</feature>
<dbReference type="SMART" id="SM01255">
    <property type="entry name" value="KNOX1"/>
    <property type="match status" value="1"/>
</dbReference>
<dbReference type="GO" id="GO:0005634">
    <property type="term" value="C:nucleus"/>
    <property type="evidence" value="ECO:0007669"/>
    <property type="project" value="UniProtKB-SubCell"/>
</dbReference>
<evidence type="ECO:0000256" key="3">
    <source>
        <dbReference type="ARBA" id="ARBA00023155"/>
    </source>
</evidence>
<feature type="compositionally biased region" description="Low complexity" evidence="7">
    <location>
        <begin position="71"/>
        <end position="84"/>
    </location>
</feature>
<dbReference type="PROSITE" id="PS00027">
    <property type="entry name" value="HOMEOBOX_1"/>
    <property type="match status" value="1"/>
</dbReference>
<dbReference type="InterPro" id="IPR008422">
    <property type="entry name" value="KN_HD"/>
</dbReference>
<comment type="similarity">
    <text evidence="6">Belongs to the TALE/KNOX homeobox family.</text>
</comment>
<gene>
    <name evidence="10" type="ORF">BVRB_1g021800</name>
</gene>
<accession>A0A0J8BE84</accession>
<dbReference type="InterPro" id="IPR017970">
    <property type="entry name" value="Homeobox_CS"/>
</dbReference>
<dbReference type="SMART" id="SM00389">
    <property type="entry name" value="HOX"/>
    <property type="match status" value="1"/>
</dbReference>
<keyword evidence="4 5" id="KW-0539">Nucleus</keyword>
<feature type="region of interest" description="Disordered" evidence="7">
    <location>
        <begin position="253"/>
        <end position="276"/>
    </location>
</feature>
<keyword evidence="2 5" id="KW-0238">DNA-binding</keyword>
<name>A0A0J8BE84_BETVV</name>
<dbReference type="PANTHER" id="PTHR11850">
    <property type="entry name" value="HOMEOBOX PROTEIN TRANSCRIPTION FACTORS"/>
    <property type="match status" value="1"/>
</dbReference>
<evidence type="ECO:0000259" key="8">
    <source>
        <dbReference type="PROSITE" id="PS50071"/>
    </source>
</evidence>
<dbReference type="KEGG" id="bvg:104905744"/>
<evidence type="ECO:0000256" key="7">
    <source>
        <dbReference type="SAM" id="MobiDB-lite"/>
    </source>
</evidence>
<evidence type="ECO:0000256" key="6">
    <source>
        <dbReference type="PROSITE-ProRule" id="PRU00559"/>
    </source>
</evidence>
<evidence type="ECO:0000256" key="1">
    <source>
        <dbReference type="ARBA" id="ARBA00004123"/>
    </source>
</evidence>
<dbReference type="Pfam" id="PF03789">
    <property type="entry name" value="ELK"/>
    <property type="match status" value="1"/>
</dbReference>
<dbReference type="Gene3D" id="1.10.10.60">
    <property type="entry name" value="Homeodomain-like"/>
    <property type="match status" value="1"/>
</dbReference>
<evidence type="ECO:0000256" key="2">
    <source>
        <dbReference type="ARBA" id="ARBA00023125"/>
    </source>
</evidence>
<dbReference type="Pfam" id="PF03791">
    <property type="entry name" value="KNOX2"/>
    <property type="match status" value="1"/>
</dbReference>
<dbReference type="Pfam" id="PF05920">
    <property type="entry name" value="Homeobox_KN"/>
    <property type="match status" value="1"/>
</dbReference>
<dbReference type="SUPFAM" id="SSF46689">
    <property type="entry name" value="Homeodomain-like"/>
    <property type="match status" value="1"/>
</dbReference>
<dbReference type="PROSITE" id="PS50071">
    <property type="entry name" value="HOMEOBOX_2"/>
    <property type="match status" value="1"/>
</dbReference>
<feature type="compositionally biased region" description="Low complexity" evidence="7">
    <location>
        <begin position="31"/>
        <end position="42"/>
    </location>
</feature>
<dbReference type="GO" id="GO:0000981">
    <property type="term" value="F:DNA-binding transcription factor activity, RNA polymerase II-specific"/>
    <property type="evidence" value="ECO:0007669"/>
    <property type="project" value="InterPro"/>
</dbReference>
<dbReference type="PROSITE" id="PS51213">
    <property type="entry name" value="ELK"/>
    <property type="match status" value="1"/>
</dbReference>
<dbReference type="SMART" id="SM01188">
    <property type="entry name" value="ELK"/>
    <property type="match status" value="1"/>
</dbReference>
<evidence type="ECO:0000259" key="9">
    <source>
        <dbReference type="PROSITE" id="PS51213"/>
    </source>
</evidence>
<evidence type="ECO:0000256" key="4">
    <source>
        <dbReference type="ARBA" id="ARBA00023242"/>
    </source>
</evidence>
<evidence type="ECO:0000313" key="10">
    <source>
        <dbReference type="EMBL" id="KMS99664.1"/>
    </source>
</evidence>
<dbReference type="EMBL" id="KQ090209">
    <property type="protein sequence ID" value="KMS99664.1"/>
    <property type="molecule type" value="Genomic_DNA"/>
</dbReference>
<keyword evidence="11" id="KW-1185">Reference proteome</keyword>
<dbReference type="GO" id="GO:0003677">
    <property type="term" value="F:DNA binding"/>
    <property type="evidence" value="ECO:0007669"/>
    <property type="project" value="UniProtKB-UniRule"/>
</dbReference>
<sequence length="405" mass="46003">MEDYNHELSENSGAHQRRGNFSYVTSSILGPNNSSSTSPSSSYVGRSTTTPFFHHQSCFHQQPPVVKTEATTTQNQQQQQQQQQHFSRFQYPLLTSCGGRVESPTQPPTIHPYLQQHQDHEATIGGAEHGNTTTSCGSHEVDAIKSKIISHPQYSNLLEAYLACQKVGAPPEVAARLAAAQQEFEARQRAAFSTSRDPSKDPELDQFMEAYYDMLVKYREELTRPVQEAMDFMRKIEAQLNVIGNGRVSVFSTDDKSEGVGSSEDDQENSGGETELAEIDPRAEDRELKNHLLKKYSGYLSSLKQELSKKKKKGKLPKEARQKLLSWWELHYKWPYPSESEKVALAEATGLDQKQINNWFINQRKRHWKPSEDMQFMVMDGIHPHNPALYMDGHYMGDGPYRFGT</sequence>
<dbReference type="Proteomes" id="UP000035740">
    <property type="component" value="Unassembled WGS sequence"/>
</dbReference>
<dbReference type="InterPro" id="IPR005541">
    <property type="entry name" value="KNOX2"/>
</dbReference>